<proteinExistence type="predicted"/>
<protein>
    <recommendedName>
        <fullName evidence="2">Retrotransposon gag domain-containing protein</fullName>
    </recommendedName>
</protein>
<reference evidence="1" key="1">
    <citation type="submission" date="2020-06" db="EMBL/GenBank/DDBJ databases">
        <authorList>
            <person name="Li T."/>
            <person name="Hu X."/>
            <person name="Zhang T."/>
            <person name="Song X."/>
            <person name="Zhang H."/>
            <person name="Dai N."/>
            <person name="Sheng W."/>
            <person name="Hou X."/>
            <person name="Wei L."/>
        </authorList>
    </citation>
    <scope>NUCLEOTIDE SEQUENCE</scope>
    <source>
        <strain evidence="1">KEN1</strain>
        <tissue evidence="1">Leaf</tissue>
    </source>
</reference>
<name>A0AAW2WWE6_9LAMI</name>
<comment type="caution">
    <text evidence="1">The sequence shown here is derived from an EMBL/GenBank/DDBJ whole genome shotgun (WGS) entry which is preliminary data.</text>
</comment>
<accession>A0AAW2WWE6</accession>
<sequence>MRLPKNPSHLFAIIQEEGESLKSYIQKFSNEVLDIPNMNPEFISGIVAQGLRSRGLVDSLIGEPGTSWEELMTRAEKFILIEESRKIKSSYRARREPVRENTRKTQEWKKDDHRRKAEFYTPLKTTRAEALATIESGGIVRWPSKMKGNEGKQKSSKYCQFHRDGGHTTEECFHLKEELERLIQSGYLQELIRSREKNIRVWKNGKLHEGPTRHGPRTFPKG</sequence>
<dbReference type="PANTHER" id="PTHR33223">
    <property type="entry name" value="CCHC-TYPE DOMAIN-CONTAINING PROTEIN"/>
    <property type="match status" value="1"/>
</dbReference>
<reference evidence="1" key="2">
    <citation type="journal article" date="2024" name="Plant">
        <title>Genomic evolution and insights into agronomic trait innovations of Sesamum species.</title>
        <authorList>
            <person name="Miao H."/>
            <person name="Wang L."/>
            <person name="Qu L."/>
            <person name="Liu H."/>
            <person name="Sun Y."/>
            <person name="Le M."/>
            <person name="Wang Q."/>
            <person name="Wei S."/>
            <person name="Zheng Y."/>
            <person name="Lin W."/>
            <person name="Duan Y."/>
            <person name="Cao H."/>
            <person name="Xiong S."/>
            <person name="Wang X."/>
            <person name="Wei L."/>
            <person name="Li C."/>
            <person name="Ma Q."/>
            <person name="Ju M."/>
            <person name="Zhao R."/>
            <person name="Li G."/>
            <person name="Mu C."/>
            <person name="Tian Q."/>
            <person name="Mei H."/>
            <person name="Zhang T."/>
            <person name="Gao T."/>
            <person name="Zhang H."/>
        </authorList>
    </citation>
    <scope>NUCLEOTIDE SEQUENCE</scope>
    <source>
        <strain evidence="1">KEN1</strain>
    </source>
</reference>
<dbReference type="EMBL" id="JACGWN010000007">
    <property type="protein sequence ID" value="KAL0444420.1"/>
    <property type="molecule type" value="Genomic_DNA"/>
</dbReference>
<organism evidence="1">
    <name type="scientific">Sesamum latifolium</name>
    <dbReference type="NCBI Taxonomy" id="2727402"/>
    <lineage>
        <taxon>Eukaryota</taxon>
        <taxon>Viridiplantae</taxon>
        <taxon>Streptophyta</taxon>
        <taxon>Embryophyta</taxon>
        <taxon>Tracheophyta</taxon>
        <taxon>Spermatophyta</taxon>
        <taxon>Magnoliopsida</taxon>
        <taxon>eudicotyledons</taxon>
        <taxon>Gunneridae</taxon>
        <taxon>Pentapetalae</taxon>
        <taxon>asterids</taxon>
        <taxon>lamiids</taxon>
        <taxon>Lamiales</taxon>
        <taxon>Pedaliaceae</taxon>
        <taxon>Sesamum</taxon>
    </lineage>
</organism>
<evidence type="ECO:0008006" key="2">
    <source>
        <dbReference type="Google" id="ProtNLM"/>
    </source>
</evidence>
<evidence type="ECO:0000313" key="1">
    <source>
        <dbReference type="EMBL" id="KAL0444420.1"/>
    </source>
</evidence>
<dbReference type="PANTHER" id="PTHR33223:SF10">
    <property type="entry name" value="AMINOTRANSFERASE-LIKE PLANT MOBILE DOMAIN-CONTAINING PROTEIN"/>
    <property type="match status" value="1"/>
</dbReference>
<dbReference type="AlphaFoldDB" id="A0AAW2WWE6"/>
<gene>
    <name evidence="1" type="ORF">Slati_2164700</name>
</gene>